<protein>
    <recommendedName>
        <fullName evidence="4">Secreted protein</fullName>
    </recommendedName>
</protein>
<dbReference type="RefSeq" id="WP_344870955.1">
    <property type="nucleotide sequence ID" value="NZ_BAABAL010000004.1"/>
</dbReference>
<keyword evidence="3" id="KW-1185">Reference proteome</keyword>
<feature type="signal peptide" evidence="1">
    <location>
        <begin position="1"/>
        <end position="27"/>
    </location>
</feature>
<accession>A0ABP7QZM3</accession>
<name>A0ABP7QZM3_9PSEU</name>
<reference evidence="3" key="1">
    <citation type="journal article" date="2019" name="Int. J. Syst. Evol. Microbiol.">
        <title>The Global Catalogue of Microorganisms (GCM) 10K type strain sequencing project: providing services to taxonomists for standard genome sequencing and annotation.</title>
        <authorList>
            <consortium name="The Broad Institute Genomics Platform"/>
            <consortium name="The Broad Institute Genome Sequencing Center for Infectious Disease"/>
            <person name="Wu L."/>
            <person name="Ma J."/>
        </authorList>
    </citation>
    <scope>NUCLEOTIDE SEQUENCE [LARGE SCALE GENOMIC DNA]</scope>
    <source>
        <strain evidence="3">JCM 17342</strain>
    </source>
</reference>
<organism evidence="2 3">
    <name type="scientific">Allokutzneria multivorans</name>
    <dbReference type="NCBI Taxonomy" id="1142134"/>
    <lineage>
        <taxon>Bacteria</taxon>
        <taxon>Bacillati</taxon>
        <taxon>Actinomycetota</taxon>
        <taxon>Actinomycetes</taxon>
        <taxon>Pseudonocardiales</taxon>
        <taxon>Pseudonocardiaceae</taxon>
        <taxon>Allokutzneria</taxon>
    </lineage>
</organism>
<dbReference type="Pfam" id="PF19882">
    <property type="entry name" value="DUF6355"/>
    <property type="match status" value="1"/>
</dbReference>
<dbReference type="EMBL" id="BAABAL010000004">
    <property type="protein sequence ID" value="GAA3990372.1"/>
    <property type="molecule type" value="Genomic_DNA"/>
</dbReference>
<sequence length="107" mass="11753">MRRRLRAAIAVAAAIVATTSVVTPASANPSVLGPCGYDESTPVGQPEHRRDAKYHHCGDHTVSVQIYVDLATRPDYTFCTQRILTPHWYYLGSANAVNYARYTGVLC</sequence>
<evidence type="ECO:0000313" key="2">
    <source>
        <dbReference type="EMBL" id="GAA3990372.1"/>
    </source>
</evidence>
<comment type="caution">
    <text evidence="2">The sequence shown here is derived from an EMBL/GenBank/DDBJ whole genome shotgun (WGS) entry which is preliminary data.</text>
</comment>
<evidence type="ECO:0000256" key="1">
    <source>
        <dbReference type="SAM" id="SignalP"/>
    </source>
</evidence>
<proteinExistence type="predicted"/>
<dbReference type="InterPro" id="IPR045935">
    <property type="entry name" value="DUF6355"/>
</dbReference>
<evidence type="ECO:0000313" key="3">
    <source>
        <dbReference type="Proteomes" id="UP001501747"/>
    </source>
</evidence>
<evidence type="ECO:0008006" key="4">
    <source>
        <dbReference type="Google" id="ProtNLM"/>
    </source>
</evidence>
<gene>
    <name evidence="2" type="ORF">GCM10022247_06360</name>
</gene>
<feature type="chain" id="PRO_5045902982" description="Secreted protein" evidence="1">
    <location>
        <begin position="28"/>
        <end position="107"/>
    </location>
</feature>
<keyword evidence="1" id="KW-0732">Signal</keyword>
<dbReference type="Proteomes" id="UP001501747">
    <property type="component" value="Unassembled WGS sequence"/>
</dbReference>